<feature type="transmembrane region" description="Helical" evidence="1">
    <location>
        <begin position="62"/>
        <end position="79"/>
    </location>
</feature>
<evidence type="ECO:0000313" key="3">
    <source>
        <dbReference type="Proteomes" id="UP000661077"/>
    </source>
</evidence>
<dbReference type="RefSeq" id="WP_203167641.1">
    <property type="nucleotide sequence ID" value="NZ_JAEVLS010000002.1"/>
</dbReference>
<sequence>MTNIPGVADMFAGYTGWGGGGGGGGGGYISASSSASSGPVGYSPQYGGFGGIQTGGSQGVDITTLALVAGAVLLGLYLLR</sequence>
<keyword evidence="3" id="KW-1185">Reference proteome</keyword>
<accession>A0ABS1WX98</accession>
<protein>
    <submittedName>
        <fullName evidence="2">Uncharacterized protein</fullName>
    </submittedName>
</protein>
<organism evidence="2 3">
    <name type="scientific">Steroidobacter gossypii</name>
    <dbReference type="NCBI Taxonomy" id="2805490"/>
    <lineage>
        <taxon>Bacteria</taxon>
        <taxon>Pseudomonadati</taxon>
        <taxon>Pseudomonadota</taxon>
        <taxon>Gammaproteobacteria</taxon>
        <taxon>Steroidobacterales</taxon>
        <taxon>Steroidobacteraceae</taxon>
        <taxon>Steroidobacter</taxon>
    </lineage>
</organism>
<name>A0ABS1WX98_9GAMM</name>
<evidence type="ECO:0000313" key="2">
    <source>
        <dbReference type="EMBL" id="MBM0105606.1"/>
    </source>
</evidence>
<proteinExistence type="predicted"/>
<comment type="caution">
    <text evidence="2">The sequence shown here is derived from an EMBL/GenBank/DDBJ whole genome shotgun (WGS) entry which is preliminary data.</text>
</comment>
<evidence type="ECO:0000256" key="1">
    <source>
        <dbReference type="SAM" id="Phobius"/>
    </source>
</evidence>
<gene>
    <name evidence="2" type="ORF">JM946_12640</name>
</gene>
<keyword evidence="1" id="KW-0472">Membrane</keyword>
<reference evidence="2 3" key="1">
    <citation type="journal article" date="2021" name="Int. J. Syst. Evol. Microbiol.">
        <title>Steroidobacter gossypii sp. nov., isolated from soil of cotton cropping field.</title>
        <authorList>
            <person name="Huang R."/>
            <person name="Yang S."/>
            <person name="Zhen C."/>
            <person name="Liu W."/>
        </authorList>
    </citation>
    <scope>NUCLEOTIDE SEQUENCE [LARGE SCALE GENOMIC DNA]</scope>
    <source>
        <strain evidence="2 3">S1-65</strain>
    </source>
</reference>
<dbReference type="EMBL" id="JAEVLS010000002">
    <property type="protein sequence ID" value="MBM0105606.1"/>
    <property type="molecule type" value="Genomic_DNA"/>
</dbReference>
<keyword evidence="1" id="KW-0812">Transmembrane</keyword>
<dbReference type="Proteomes" id="UP000661077">
    <property type="component" value="Unassembled WGS sequence"/>
</dbReference>
<keyword evidence="1" id="KW-1133">Transmembrane helix</keyword>